<name>A0AAN0RR57_9BURK</name>
<gene>
    <name evidence="2" type="ORF">DM39_584</name>
</gene>
<dbReference type="KEGG" id="bcen:DM39_584"/>
<dbReference type="PANTHER" id="PTHR32309:SF13">
    <property type="entry name" value="FERRIC ENTEROBACTIN TRANSPORT PROTEIN FEPE"/>
    <property type="match status" value="1"/>
</dbReference>
<dbReference type="Proteomes" id="UP000029413">
    <property type="component" value="Chromosome 1"/>
</dbReference>
<keyword evidence="1" id="KW-1133">Transmembrane helix</keyword>
<evidence type="ECO:0000256" key="1">
    <source>
        <dbReference type="SAM" id="Phobius"/>
    </source>
</evidence>
<keyword evidence="1" id="KW-0472">Membrane</keyword>
<sequence length="372" mass="41721">MIVDRIKKNRLFVGIVIAPMILAAVYYIFLARDRYVSTSEVVVHKVGSDNAADASQIPGLAALMGGGGLSGGNSAETLYVREFVLSQDMLNVLQKKLQWSEHYAGQIRDPWYYLSPRATREELLKYYQKMVKAQYDATTGLLEISVQAFDRKFADQAVSVIISESDRFVNEISHRLAREQVSFSEVELERARLNYEEKREALLHFQGANNVLDAKRSALAHNEMITDLQTDLTKAEATLRAMRGSLSEDSPQIRQQKIQIQAIQQQISVENQKLISRNAEGQLNVMASKYQSLELNAGIAEDAYKASISALQNARIEATKKLRSLVVVVSPNVPDEALFPRRGYSLLTVLIILLLLYGITKFVIATINDHLD</sequence>
<dbReference type="GO" id="GO:0005886">
    <property type="term" value="C:plasma membrane"/>
    <property type="evidence" value="ECO:0007669"/>
    <property type="project" value="TreeGrafter"/>
</dbReference>
<organism evidence="2 3">
    <name type="scientific">Burkholderia cenocepacia</name>
    <dbReference type="NCBI Taxonomy" id="95486"/>
    <lineage>
        <taxon>Bacteria</taxon>
        <taxon>Pseudomonadati</taxon>
        <taxon>Pseudomonadota</taxon>
        <taxon>Betaproteobacteria</taxon>
        <taxon>Burkholderiales</taxon>
        <taxon>Burkholderiaceae</taxon>
        <taxon>Burkholderia</taxon>
        <taxon>Burkholderia cepacia complex</taxon>
    </lineage>
</organism>
<keyword evidence="3" id="KW-1185">Reference proteome</keyword>
<dbReference type="GO" id="GO:0004713">
    <property type="term" value="F:protein tyrosine kinase activity"/>
    <property type="evidence" value="ECO:0007669"/>
    <property type="project" value="TreeGrafter"/>
</dbReference>
<dbReference type="AlphaFoldDB" id="A0AAN0RR57"/>
<dbReference type="PANTHER" id="PTHR32309">
    <property type="entry name" value="TYROSINE-PROTEIN KINASE"/>
    <property type="match status" value="1"/>
</dbReference>
<feature type="transmembrane region" description="Helical" evidence="1">
    <location>
        <begin position="12"/>
        <end position="30"/>
    </location>
</feature>
<evidence type="ECO:0000313" key="3">
    <source>
        <dbReference type="Proteomes" id="UP000029413"/>
    </source>
</evidence>
<keyword evidence="1" id="KW-0812">Transmembrane</keyword>
<feature type="transmembrane region" description="Helical" evidence="1">
    <location>
        <begin position="344"/>
        <end position="364"/>
    </location>
</feature>
<reference evidence="2 3" key="1">
    <citation type="submission" date="2014-05" db="EMBL/GenBank/DDBJ databases">
        <authorList>
            <person name="Bishop-Lilly K.A."/>
            <person name="Broomall S.M."/>
            <person name="Chain P.S."/>
            <person name="Chertkov O."/>
            <person name="Coyne S.R."/>
            <person name="Daligault H.E."/>
            <person name="Davenport K.W."/>
            <person name="Erkkila T."/>
            <person name="Frey K.G."/>
            <person name="Gibbons H.S."/>
            <person name="Gu W."/>
            <person name="Jaissle J."/>
            <person name="Johnson S.L."/>
            <person name="Koroleva G.I."/>
            <person name="Ladner J.T."/>
            <person name="Lo C.-C."/>
            <person name="Minogue T.D."/>
            <person name="Munk C."/>
            <person name="Palacios G.F."/>
            <person name="Redden C.L."/>
            <person name="Rosenzweig C.N."/>
            <person name="Scholz M.B."/>
            <person name="Teshima H."/>
            <person name="Xu Y."/>
        </authorList>
    </citation>
    <scope>NUCLEOTIDE SEQUENCE [LARGE SCALE GENOMIC DNA]</scope>
    <source>
        <strain evidence="2 3">DDS 22E-1</strain>
    </source>
</reference>
<accession>A0AAN0RR57</accession>
<protein>
    <submittedName>
        <fullName evidence="2">Chain length determinant family protein</fullName>
    </submittedName>
</protein>
<proteinExistence type="predicted"/>
<dbReference type="InterPro" id="IPR050445">
    <property type="entry name" value="Bact_polysacc_biosynth/exp"/>
</dbReference>
<evidence type="ECO:0000313" key="2">
    <source>
        <dbReference type="EMBL" id="AIO32218.1"/>
    </source>
</evidence>
<dbReference type="EMBL" id="CP007783">
    <property type="protein sequence ID" value="AIO32218.1"/>
    <property type="molecule type" value="Genomic_DNA"/>
</dbReference>